<proteinExistence type="predicted"/>
<dbReference type="STRING" id="1306947.J120_02750"/>
<organism evidence="1 2">
    <name type="scientific">candidate division TM6 bacterium JCVI TM6SC1</name>
    <dbReference type="NCBI Taxonomy" id="1306947"/>
    <lineage>
        <taxon>Bacteria</taxon>
        <taxon>Candidatus Babelota</taxon>
        <taxon>Vermiphilus</taxon>
    </lineage>
</organism>
<dbReference type="EMBL" id="ARQD01000002">
    <property type="protein sequence ID" value="KIX85222.1"/>
    <property type="molecule type" value="Genomic_DNA"/>
</dbReference>
<dbReference type="SUPFAM" id="SSF51905">
    <property type="entry name" value="FAD/NAD(P)-binding domain"/>
    <property type="match status" value="1"/>
</dbReference>
<accession>A0A0D2K4U5</accession>
<dbReference type="Gene3D" id="3.50.50.60">
    <property type="entry name" value="FAD/NAD(P)-binding domain"/>
    <property type="match status" value="2"/>
</dbReference>
<keyword evidence="2" id="KW-1185">Reference proteome</keyword>
<reference evidence="1 2" key="1">
    <citation type="journal article" date="2013" name="Proc. Natl. Acad. Sci. U.S.A.">
        <title>Candidate phylum TM6 genome recovered from a hospital sink biofilm provides genomic insights into this uncultivated phylum.</title>
        <authorList>
            <person name="McLean J.S."/>
            <person name="Lombardo M.J."/>
            <person name="Badger J.H."/>
            <person name="Edlund A."/>
            <person name="Novotny M."/>
            <person name="Yee-Greenbaum J."/>
            <person name="Vyahhi N."/>
            <person name="Hall A.P."/>
            <person name="Yang Y."/>
            <person name="Dupont C.L."/>
            <person name="Ziegler M.G."/>
            <person name="Chitsaz H."/>
            <person name="Allen A.E."/>
            <person name="Yooseph S."/>
            <person name="Tesler G."/>
            <person name="Pevzner P.A."/>
            <person name="Friedman R.M."/>
            <person name="Nealson K.H."/>
            <person name="Venter J.C."/>
            <person name="Lasken R.S."/>
        </authorList>
    </citation>
    <scope>NUCLEOTIDE SEQUENCE [LARGE SCALE GENOMIC DNA]</scope>
    <source>
        <strain evidence="1 2">TM6SC1</strain>
    </source>
</reference>
<dbReference type="PANTHER" id="PTHR38688:SF1">
    <property type="entry name" value="FAD_NAD(P)-BINDING DOMAIN-CONTAINING PROTEIN"/>
    <property type="match status" value="1"/>
</dbReference>
<name>A0A0D2K4U5_9BACT</name>
<evidence type="ECO:0008006" key="3">
    <source>
        <dbReference type="Google" id="ProtNLM"/>
    </source>
</evidence>
<dbReference type="eggNOG" id="COG2072">
    <property type="taxonomic scope" value="Bacteria"/>
</dbReference>
<comment type="caution">
    <text evidence="1">The sequence shown here is derived from an EMBL/GenBank/DDBJ whole genome shotgun (WGS) entry which is preliminary data.</text>
</comment>
<evidence type="ECO:0000313" key="1">
    <source>
        <dbReference type="EMBL" id="KIX85222.1"/>
    </source>
</evidence>
<dbReference type="AlphaFoldDB" id="A0A0D2K4U5"/>
<dbReference type="Proteomes" id="UP000032214">
    <property type="component" value="Unassembled WGS sequence"/>
</dbReference>
<gene>
    <name evidence="1" type="ORF">J120_02750</name>
</gene>
<dbReference type="InterPro" id="IPR036188">
    <property type="entry name" value="FAD/NAD-bd_sf"/>
</dbReference>
<dbReference type="InterPro" id="IPR053275">
    <property type="entry name" value="Agnestin_monoxygenase"/>
</dbReference>
<evidence type="ECO:0000313" key="2">
    <source>
        <dbReference type="Proteomes" id="UP000032214"/>
    </source>
</evidence>
<protein>
    <recommendedName>
        <fullName evidence="3">FAD/NAD(P)-binding domain-containing protein</fullName>
    </recommendedName>
</protein>
<dbReference type="PANTHER" id="PTHR38688">
    <property type="entry name" value="PYR_REDOX_2 DOMAIN-CONTAINING PROTEIN"/>
    <property type="match status" value="1"/>
</dbReference>
<sequence>MSAWNSLLCIISLLATLLHVTPEHSKDKIVHIEPNLNKIYSWTIIGAGPAGIVTLGLLLEQGIQACDILWIDQYFNVGDLGRYYKQVPGNTPTQSFIEFIQCCSAFKECASPAIDRLYTYDLHTTYPLHIIIEPLQDITYHLLKKVPGLKGHVRTIDYKQNEKSFDITTCNGVYRSSNVILATGCHPRTLNYPCKDVIPLEIALDTKALEKTISKRDTIAVVGSSHSAVLTLKNLCDISASRIINLYKQQIKTFLDTDGSTIVGTRPQEPLGGQTAAWAQQTLLGTCPAHLIRLYNNKEARNAWLPICTKIIYAIGFDRNIIRVDGQPVTSYDDHTGVIAPGLFGIGIAFPERIDDSESYKIGLYDFMEYAQKTVPLWAMRRFNHCAKFDELFNIVQL</sequence>